<dbReference type="SUPFAM" id="SSF48452">
    <property type="entry name" value="TPR-like"/>
    <property type="match status" value="1"/>
</dbReference>
<gene>
    <name evidence="5" type="ORF">H9784_03310</name>
</gene>
<keyword evidence="2 3" id="KW-0802">TPR repeat</keyword>
<feature type="repeat" description="TPR" evidence="3">
    <location>
        <begin position="218"/>
        <end position="251"/>
    </location>
</feature>
<evidence type="ECO:0000313" key="6">
    <source>
        <dbReference type="Proteomes" id="UP000823821"/>
    </source>
</evidence>
<name>A0A9D2HMR7_9BACT</name>
<dbReference type="EMBL" id="DWZD01000019">
    <property type="protein sequence ID" value="HJA78589.1"/>
    <property type="molecule type" value="Genomic_DNA"/>
</dbReference>
<dbReference type="InterPro" id="IPR052346">
    <property type="entry name" value="O-mannosyl-transferase_TMTC"/>
</dbReference>
<reference evidence="5" key="1">
    <citation type="journal article" date="2021" name="PeerJ">
        <title>Extensive microbial diversity within the chicken gut microbiome revealed by metagenomics and culture.</title>
        <authorList>
            <person name="Gilroy R."/>
            <person name="Ravi A."/>
            <person name="Getino M."/>
            <person name="Pursley I."/>
            <person name="Horton D.L."/>
            <person name="Alikhan N.F."/>
            <person name="Baker D."/>
            <person name="Gharbi K."/>
            <person name="Hall N."/>
            <person name="Watson M."/>
            <person name="Adriaenssens E.M."/>
            <person name="Foster-Nyarko E."/>
            <person name="Jarju S."/>
            <person name="Secka A."/>
            <person name="Antonio M."/>
            <person name="Oren A."/>
            <person name="Chaudhuri R.R."/>
            <person name="La Ragione R."/>
            <person name="Hildebrand F."/>
            <person name="Pallen M.J."/>
        </authorList>
    </citation>
    <scope>NUCLEOTIDE SEQUENCE</scope>
    <source>
        <strain evidence="5">5032</strain>
    </source>
</reference>
<evidence type="ECO:0000256" key="1">
    <source>
        <dbReference type="ARBA" id="ARBA00022737"/>
    </source>
</evidence>
<keyword evidence="1" id="KW-0677">Repeat</keyword>
<dbReference type="GO" id="GO:0030968">
    <property type="term" value="P:endoplasmic reticulum unfolded protein response"/>
    <property type="evidence" value="ECO:0007669"/>
    <property type="project" value="TreeGrafter"/>
</dbReference>
<evidence type="ECO:0008006" key="7">
    <source>
        <dbReference type="Google" id="ProtNLM"/>
    </source>
</evidence>
<evidence type="ECO:0000256" key="2">
    <source>
        <dbReference type="ARBA" id="ARBA00022803"/>
    </source>
</evidence>
<dbReference type="AlphaFoldDB" id="A0A9D2HMR7"/>
<dbReference type="PANTHER" id="PTHR44227:SF3">
    <property type="entry name" value="PROTEIN O-MANNOSYL-TRANSFERASE TMTC4"/>
    <property type="match status" value="1"/>
</dbReference>
<dbReference type="GO" id="GO:0000030">
    <property type="term" value="F:mannosyltransferase activity"/>
    <property type="evidence" value="ECO:0007669"/>
    <property type="project" value="TreeGrafter"/>
</dbReference>
<dbReference type="PROSITE" id="PS50005">
    <property type="entry name" value="TPR"/>
    <property type="match status" value="1"/>
</dbReference>
<evidence type="ECO:0000256" key="3">
    <source>
        <dbReference type="PROSITE-ProRule" id="PRU00339"/>
    </source>
</evidence>
<dbReference type="SMART" id="SM00028">
    <property type="entry name" value="TPR"/>
    <property type="match status" value="3"/>
</dbReference>
<proteinExistence type="predicted"/>
<sequence>MSDELANARRQLGQISSLAKQDKAMPAAQALQSALGIVLRQPLMKAERMEFSEMIANAVVAIANMPRVRKHYALALTYEPGQGKALYEQLVGLQEVLQQAEMEDAQARMREVEERKRNALNKAADELARGQVVAGKATLAMLVREYPVDFILRGRAGEILLKAGLYEEAVEYLTAAIDGQPDMLFLYSAAGIALRKLGKFDIAESYFLRGSQYLRNEPNLYFNIGRLYIDWQKWDKAIMAAKAALQLKPDFEEARKMLDYAEKQKEKLV</sequence>
<feature type="coiled-coil region" evidence="4">
    <location>
        <begin position="95"/>
        <end position="129"/>
    </location>
</feature>
<dbReference type="InterPro" id="IPR011990">
    <property type="entry name" value="TPR-like_helical_dom_sf"/>
</dbReference>
<accession>A0A9D2HMR7</accession>
<organism evidence="5 6">
    <name type="scientific">Candidatus Desulfovibrio intestinavium</name>
    <dbReference type="NCBI Taxonomy" id="2838534"/>
    <lineage>
        <taxon>Bacteria</taxon>
        <taxon>Pseudomonadati</taxon>
        <taxon>Thermodesulfobacteriota</taxon>
        <taxon>Desulfovibrionia</taxon>
        <taxon>Desulfovibrionales</taxon>
        <taxon>Desulfovibrionaceae</taxon>
        <taxon>Desulfovibrio</taxon>
    </lineage>
</organism>
<reference evidence="5" key="2">
    <citation type="submission" date="2021-04" db="EMBL/GenBank/DDBJ databases">
        <authorList>
            <person name="Gilroy R."/>
        </authorList>
    </citation>
    <scope>NUCLEOTIDE SEQUENCE</scope>
    <source>
        <strain evidence="5">5032</strain>
    </source>
</reference>
<evidence type="ECO:0000313" key="5">
    <source>
        <dbReference type="EMBL" id="HJA78589.1"/>
    </source>
</evidence>
<protein>
    <recommendedName>
        <fullName evidence="7">Tetratricopeptide repeat protein</fullName>
    </recommendedName>
</protein>
<dbReference type="Proteomes" id="UP000823821">
    <property type="component" value="Unassembled WGS sequence"/>
</dbReference>
<dbReference type="Gene3D" id="1.25.40.10">
    <property type="entry name" value="Tetratricopeptide repeat domain"/>
    <property type="match status" value="1"/>
</dbReference>
<dbReference type="GO" id="GO:0035269">
    <property type="term" value="P:protein O-linked glycosylation via mannose"/>
    <property type="evidence" value="ECO:0007669"/>
    <property type="project" value="TreeGrafter"/>
</dbReference>
<keyword evidence="4" id="KW-0175">Coiled coil</keyword>
<comment type="caution">
    <text evidence="5">The sequence shown here is derived from an EMBL/GenBank/DDBJ whole genome shotgun (WGS) entry which is preliminary data.</text>
</comment>
<dbReference type="PANTHER" id="PTHR44227">
    <property type="match status" value="1"/>
</dbReference>
<evidence type="ECO:0000256" key="4">
    <source>
        <dbReference type="SAM" id="Coils"/>
    </source>
</evidence>
<dbReference type="InterPro" id="IPR019734">
    <property type="entry name" value="TPR_rpt"/>
</dbReference>
<dbReference type="Pfam" id="PF13181">
    <property type="entry name" value="TPR_8"/>
    <property type="match status" value="2"/>
</dbReference>